<dbReference type="Proteomes" id="UP001224775">
    <property type="component" value="Unassembled WGS sequence"/>
</dbReference>
<proteinExistence type="predicted"/>
<name>A0AAD8XYD1_9STRA</name>
<sequence>MHFWLVGS</sequence>
<evidence type="ECO:0000313" key="1">
    <source>
        <dbReference type="EMBL" id="KAK1735992.1"/>
    </source>
</evidence>
<reference evidence="1" key="1">
    <citation type="submission" date="2023-06" db="EMBL/GenBank/DDBJ databases">
        <title>Survivors Of The Sea: Transcriptome response of Skeletonema marinoi to long-term dormancy.</title>
        <authorList>
            <person name="Pinder M.I.M."/>
            <person name="Kourtchenko O."/>
            <person name="Robertson E.K."/>
            <person name="Larsson T."/>
            <person name="Maumus F."/>
            <person name="Osuna-Cruz C.M."/>
            <person name="Vancaester E."/>
            <person name="Stenow R."/>
            <person name="Vandepoele K."/>
            <person name="Ploug H."/>
            <person name="Bruchert V."/>
            <person name="Godhe A."/>
            <person name="Topel M."/>
        </authorList>
    </citation>
    <scope>NUCLEOTIDE SEQUENCE</scope>
    <source>
        <strain evidence="1">R05AC</strain>
    </source>
</reference>
<keyword evidence="2" id="KW-1185">Reference proteome</keyword>
<accession>A0AAD8XYD1</accession>
<dbReference type="EMBL" id="JATAAI010000030">
    <property type="protein sequence ID" value="KAK1735992.1"/>
    <property type="molecule type" value="Genomic_DNA"/>
</dbReference>
<organism evidence="1 2">
    <name type="scientific">Skeletonema marinoi</name>
    <dbReference type="NCBI Taxonomy" id="267567"/>
    <lineage>
        <taxon>Eukaryota</taxon>
        <taxon>Sar</taxon>
        <taxon>Stramenopiles</taxon>
        <taxon>Ochrophyta</taxon>
        <taxon>Bacillariophyta</taxon>
        <taxon>Coscinodiscophyceae</taxon>
        <taxon>Thalassiosirophycidae</taxon>
        <taxon>Thalassiosirales</taxon>
        <taxon>Skeletonemataceae</taxon>
        <taxon>Skeletonema</taxon>
        <taxon>Skeletonema marinoi-dohrnii complex</taxon>
    </lineage>
</organism>
<evidence type="ECO:0000313" key="2">
    <source>
        <dbReference type="Proteomes" id="UP001224775"/>
    </source>
</evidence>
<gene>
    <name evidence="1" type="ORF">QTG54_013128</name>
</gene>
<protein>
    <submittedName>
        <fullName evidence="1">Uncharacterized protein</fullName>
    </submittedName>
</protein>
<comment type="caution">
    <text evidence="1">The sequence shown here is derived from an EMBL/GenBank/DDBJ whole genome shotgun (WGS) entry which is preliminary data.</text>
</comment>